<organism evidence="1 2">
    <name type="scientific">Methylobacterium longum</name>
    <dbReference type="NCBI Taxonomy" id="767694"/>
    <lineage>
        <taxon>Bacteria</taxon>
        <taxon>Pseudomonadati</taxon>
        <taxon>Pseudomonadota</taxon>
        <taxon>Alphaproteobacteria</taxon>
        <taxon>Hyphomicrobiales</taxon>
        <taxon>Methylobacteriaceae</taxon>
        <taxon>Methylobacterium</taxon>
    </lineage>
</organism>
<dbReference type="Proteomes" id="UP001244297">
    <property type="component" value="Unassembled WGS sequence"/>
</dbReference>
<dbReference type="EMBL" id="JAUFPT010000032">
    <property type="protein sequence ID" value="MDN3571165.1"/>
    <property type="molecule type" value="Genomic_DNA"/>
</dbReference>
<dbReference type="RefSeq" id="WP_238284543.1">
    <property type="nucleotide sequence ID" value="NZ_BPQS01000001.1"/>
</dbReference>
<evidence type="ECO:0000313" key="2">
    <source>
        <dbReference type="Proteomes" id="UP001244297"/>
    </source>
</evidence>
<comment type="caution">
    <text evidence="1">The sequence shown here is derived from an EMBL/GenBank/DDBJ whole genome shotgun (WGS) entry which is preliminary data.</text>
</comment>
<sequence length="163" mass="17073">MTRLIGTALFSIFLSGLSPHPARSADACDILAARIIHDTGASLAGRAGPVAVFRAQAAERMSLDCRAPARMTVASLDREPSPTYFALVGLASHALAGADADAAEGLALNLHQDSLRARAPRRGVTGRAAMLCETGPRTDALQGERTVCRIAARSGLSRIRRKG</sequence>
<accession>A0ABT8ANH7</accession>
<evidence type="ECO:0000313" key="1">
    <source>
        <dbReference type="EMBL" id="MDN3571165.1"/>
    </source>
</evidence>
<keyword evidence="2" id="KW-1185">Reference proteome</keyword>
<protein>
    <submittedName>
        <fullName evidence="1">Uncharacterized protein</fullName>
    </submittedName>
</protein>
<reference evidence="2" key="1">
    <citation type="journal article" date="2019" name="Int. J. Syst. Evol. Microbiol.">
        <title>The Global Catalogue of Microorganisms (GCM) 10K type strain sequencing project: providing services to taxonomists for standard genome sequencing and annotation.</title>
        <authorList>
            <consortium name="The Broad Institute Genomics Platform"/>
            <consortium name="The Broad Institute Genome Sequencing Center for Infectious Disease"/>
            <person name="Wu L."/>
            <person name="Ma J."/>
        </authorList>
    </citation>
    <scope>NUCLEOTIDE SEQUENCE [LARGE SCALE GENOMIC DNA]</scope>
    <source>
        <strain evidence="2">CECT 7806</strain>
    </source>
</reference>
<name>A0ABT8ANH7_9HYPH</name>
<gene>
    <name evidence="1" type="ORF">QWZ18_11095</name>
</gene>
<proteinExistence type="predicted"/>